<evidence type="ECO:0000256" key="1">
    <source>
        <dbReference type="SAM" id="Coils"/>
    </source>
</evidence>
<feature type="compositionally biased region" description="Polar residues" evidence="2">
    <location>
        <begin position="294"/>
        <end position="307"/>
    </location>
</feature>
<feature type="region of interest" description="Disordered" evidence="2">
    <location>
        <begin position="34"/>
        <end position="77"/>
    </location>
</feature>
<proteinExistence type="predicted"/>
<accession>A0A0D2IXJ1</accession>
<dbReference type="OrthoDB" id="4161297at2759"/>
<evidence type="ECO:0000313" key="3">
    <source>
        <dbReference type="EMBL" id="KIY01762.1"/>
    </source>
</evidence>
<dbReference type="EMBL" id="KN848064">
    <property type="protein sequence ID" value="KIY01762.1"/>
    <property type="molecule type" value="Genomic_DNA"/>
</dbReference>
<reference evidence="3 4" key="1">
    <citation type="submission" date="2015-01" db="EMBL/GenBank/DDBJ databases">
        <title>The Genome Sequence of Fonsecaea multimorphosa CBS 102226.</title>
        <authorList>
            <consortium name="The Broad Institute Genomics Platform"/>
            <person name="Cuomo C."/>
            <person name="de Hoog S."/>
            <person name="Gorbushina A."/>
            <person name="Stielow B."/>
            <person name="Teixiera M."/>
            <person name="Abouelleil A."/>
            <person name="Chapman S.B."/>
            <person name="Priest M."/>
            <person name="Young S.K."/>
            <person name="Wortman J."/>
            <person name="Nusbaum C."/>
            <person name="Birren B."/>
        </authorList>
    </citation>
    <scope>NUCLEOTIDE SEQUENCE [LARGE SCALE GENOMIC DNA]</scope>
    <source>
        <strain evidence="3 4">CBS 102226</strain>
    </source>
</reference>
<feature type="compositionally biased region" description="Basic and acidic residues" evidence="2">
    <location>
        <begin position="310"/>
        <end position="319"/>
    </location>
</feature>
<evidence type="ECO:0000256" key="2">
    <source>
        <dbReference type="SAM" id="MobiDB-lite"/>
    </source>
</evidence>
<name>A0A0D2IXJ1_9EURO</name>
<dbReference type="RefSeq" id="XP_016635884.1">
    <property type="nucleotide sequence ID" value="XM_016772414.1"/>
</dbReference>
<sequence length="384" mass="43344">MDSALKNAMDSALKNAMDSALKNAMDSALKSAMDSAMDSTSSPQSTTTAACASTPPTTVAESTSTKSVTLEPVCPPSSDRWAQYVQSRIERKHRKKEATRDVLMQTKKELSDSRDREVQLRQNLEAEEQTLLTRKRSLEEMDKKIQQAQAQYQVKRKEVVCVQKSINQLREAIIKEEGSIRDSEIKARQMEEELEDGLEDENTEVVRQALILDMSSSEIEAMANHALNNSAFGEKIARAAQHTATPVMIREIQSEMYSRMTGVTSEEFRDLMQRIQSTMDELHSEAMGDETDATADSSQDPENNSNRIGHPKDECRDVVELEESDAEDKIIRPGRRSRRNLDLLDQGPRRKRARPISPSEWISLRGKRKKKHPVGFYDLSSNPN</sequence>
<dbReference type="GeneID" id="27707646"/>
<dbReference type="AlphaFoldDB" id="A0A0D2IXJ1"/>
<feature type="region of interest" description="Disordered" evidence="2">
    <location>
        <begin position="282"/>
        <end position="384"/>
    </location>
</feature>
<feature type="compositionally biased region" description="Low complexity" evidence="2">
    <location>
        <begin position="34"/>
        <end position="58"/>
    </location>
</feature>
<dbReference type="VEuPathDB" id="FungiDB:Z520_01900"/>
<feature type="compositionally biased region" description="Polar residues" evidence="2">
    <location>
        <begin position="59"/>
        <end position="68"/>
    </location>
</feature>
<gene>
    <name evidence="3" type="ORF">Z520_01900</name>
</gene>
<evidence type="ECO:0000313" key="4">
    <source>
        <dbReference type="Proteomes" id="UP000053411"/>
    </source>
</evidence>
<organism evidence="3 4">
    <name type="scientific">Fonsecaea multimorphosa CBS 102226</name>
    <dbReference type="NCBI Taxonomy" id="1442371"/>
    <lineage>
        <taxon>Eukaryota</taxon>
        <taxon>Fungi</taxon>
        <taxon>Dikarya</taxon>
        <taxon>Ascomycota</taxon>
        <taxon>Pezizomycotina</taxon>
        <taxon>Eurotiomycetes</taxon>
        <taxon>Chaetothyriomycetidae</taxon>
        <taxon>Chaetothyriales</taxon>
        <taxon>Herpotrichiellaceae</taxon>
        <taxon>Fonsecaea</taxon>
    </lineage>
</organism>
<keyword evidence="1" id="KW-0175">Coiled coil</keyword>
<protein>
    <submittedName>
        <fullName evidence="3">Uncharacterized protein</fullName>
    </submittedName>
</protein>
<keyword evidence="4" id="KW-1185">Reference proteome</keyword>
<feature type="coiled-coil region" evidence="1">
    <location>
        <begin position="107"/>
        <end position="200"/>
    </location>
</feature>
<dbReference type="Proteomes" id="UP000053411">
    <property type="component" value="Unassembled WGS sequence"/>
</dbReference>